<dbReference type="PROSITE" id="PS51352">
    <property type="entry name" value="THIOREDOXIN_2"/>
    <property type="match status" value="1"/>
</dbReference>
<reference evidence="14 15" key="2">
    <citation type="submission" date="2020-04" db="EMBL/GenBank/DDBJ databases">
        <title>Complete genome sequence of Alteromonas pelagimontana 5.12T.</title>
        <authorList>
            <person name="Sinha R.K."/>
            <person name="Krishnan K.P."/>
            <person name="Kurian J.P."/>
        </authorList>
    </citation>
    <scope>NUCLEOTIDE SEQUENCE [LARGE SCALE GENOMIC DNA]</scope>
    <source>
        <strain evidence="14 15">5.12</strain>
    </source>
</reference>
<evidence type="ECO:0000259" key="13">
    <source>
        <dbReference type="PROSITE" id="PS51352"/>
    </source>
</evidence>
<evidence type="ECO:0000256" key="11">
    <source>
        <dbReference type="ARBA" id="ARBA00049091"/>
    </source>
</evidence>
<dbReference type="RefSeq" id="WP_075607560.1">
    <property type="nucleotide sequence ID" value="NZ_CP052766.1"/>
</dbReference>
<feature type="chain" id="PRO_5028805522" description="thioredoxin-dependent peroxiredoxin" evidence="12">
    <location>
        <begin position="22"/>
        <end position="211"/>
    </location>
</feature>
<evidence type="ECO:0000313" key="15">
    <source>
        <dbReference type="Proteomes" id="UP000219285"/>
    </source>
</evidence>
<evidence type="ECO:0000256" key="2">
    <source>
        <dbReference type="ARBA" id="ARBA00013017"/>
    </source>
</evidence>
<proteinExistence type="inferred from homology"/>
<keyword evidence="12" id="KW-0732">Signal</keyword>
<sequence length="211" mass="22642">MRLDQLVTAVTLLFVSLSAFAESSKALATAPEKVSSLLNGMEIPNVIVKDAEGAPFSLQALIMQKPSIVLFYRGGWCPYCSRQLAGLKDIEQDLVNAGYQILAISPQSPAQLQEQKLEIKMAVKLLSDESLAAVTGFGVGYYLDSATQARYQGHGVSLTTDSTGKGVLPAPSLFFLDTAGVVQMSYVNPDFKVRPSSELVLAIAQALAKQR</sequence>
<evidence type="ECO:0000256" key="4">
    <source>
        <dbReference type="ARBA" id="ARBA00022862"/>
    </source>
</evidence>
<gene>
    <name evidence="14" type="ORF">CA267_010325</name>
</gene>
<dbReference type="InterPro" id="IPR050924">
    <property type="entry name" value="Peroxiredoxin_BCP/PrxQ"/>
</dbReference>
<dbReference type="SUPFAM" id="SSF52833">
    <property type="entry name" value="Thioredoxin-like"/>
    <property type="match status" value="1"/>
</dbReference>
<dbReference type="EC" id="1.11.1.24" evidence="2"/>
<protein>
    <recommendedName>
        <fullName evidence="2">thioredoxin-dependent peroxiredoxin</fullName>
        <ecNumber evidence="2">1.11.1.24</ecNumber>
    </recommendedName>
    <alternativeName>
        <fullName evidence="8">Thioredoxin peroxidase</fullName>
    </alternativeName>
    <alternativeName>
        <fullName evidence="10">Thioredoxin-dependent peroxiredoxin Bcp</fullName>
    </alternativeName>
</protein>
<keyword evidence="6" id="KW-1015">Disulfide bond</keyword>
<dbReference type="Proteomes" id="UP000219285">
    <property type="component" value="Chromosome"/>
</dbReference>
<comment type="function">
    <text evidence="1">Thiol-specific peroxidase that catalyzes the reduction of hydrogen peroxide and organic hydroperoxides to water and alcohols, respectively. Plays a role in cell protection against oxidative stress by detoxifying peroxides and as sensor of hydrogen peroxide-mediated signaling events.</text>
</comment>
<dbReference type="CDD" id="cd02970">
    <property type="entry name" value="PRX_like2"/>
    <property type="match status" value="1"/>
</dbReference>
<evidence type="ECO:0000256" key="9">
    <source>
        <dbReference type="ARBA" id="ARBA00038489"/>
    </source>
</evidence>
<feature type="domain" description="Thioredoxin" evidence="13">
    <location>
        <begin position="37"/>
        <end position="209"/>
    </location>
</feature>
<dbReference type="InterPro" id="IPR013766">
    <property type="entry name" value="Thioredoxin_domain"/>
</dbReference>
<dbReference type="GO" id="GO:0008379">
    <property type="term" value="F:thioredoxin peroxidase activity"/>
    <property type="evidence" value="ECO:0007669"/>
    <property type="project" value="TreeGrafter"/>
</dbReference>
<dbReference type="Pfam" id="PF00578">
    <property type="entry name" value="AhpC-TSA"/>
    <property type="match status" value="1"/>
</dbReference>
<evidence type="ECO:0000256" key="1">
    <source>
        <dbReference type="ARBA" id="ARBA00003330"/>
    </source>
</evidence>
<keyword evidence="15" id="KW-1185">Reference proteome</keyword>
<evidence type="ECO:0000256" key="6">
    <source>
        <dbReference type="ARBA" id="ARBA00023157"/>
    </source>
</evidence>
<dbReference type="PANTHER" id="PTHR42801:SF7">
    <property type="entry name" value="SLL1159 PROTEIN"/>
    <property type="match status" value="1"/>
</dbReference>
<dbReference type="KEGG" id="apel:CA267_010325"/>
<keyword evidence="4" id="KW-0049">Antioxidant</keyword>
<accession>A0A6M4MG20</accession>
<feature type="signal peptide" evidence="12">
    <location>
        <begin position="1"/>
        <end position="21"/>
    </location>
</feature>
<name>A0A6M4MG20_9ALTE</name>
<dbReference type="Gene3D" id="3.40.30.10">
    <property type="entry name" value="Glutaredoxin"/>
    <property type="match status" value="1"/>
</dbReference>
<keyword evidence="5" id="KW-0560">Oxidoreductase</keyword>
<comment type="similarity">
    <text evidence="9">Belongs to the peroxiredoxin family. BCP/PrxQ subfamily.</text>
</comment>
<evidence type="ECO:0000256" key="8">
    <source>
        <dbReference type="ARBA" id="ARBA00032824"/>
    </source>
</evidence>
<evidence type="ECO:0000313" key="14">
    <source>
        <dbReference type="EMBL" id="QJR81146.1"/>
    </source>
</evidence>
<dbReference type="OrthoDB" id="9809746at2"/>
<keyword evidence="7" id="KW-0676">Redox-active center</keyword>
<comment type="catalytic activity">
    <reaction evidence="11">
        <text>a hydroperoxide + [thioredoxin]-dithiol = an alcohol + [thioredoxin]-disulfide + H2O</text>
        <dbReference type="Rhea" id="RHEA:62620"/>
        <dbReference type="Rhea" id="RHEA-COMP:10698"/>
        <dbReference type="Rhea" id="RHEA-COMP:10700"/>
        <dbReference type="ChEBI" id="CHEBI:15377"/>
        <dbReference type="ChEBI" id="CHEBI:29950"/>
        <dbReference type="ChEBI" id="CHEBI:30879"/>
        <dbReference type="ChEBI" id="CHEBI:35924"/>
        <dbReference type="ChEBI" id="CHEBI:50058"/>
        <dbReference type="EC" id="1.11.1.24"/>
    </reaction>
</comment>
<reference evidence="15" key="1">
    <citation type="submission" date="2014-12" db="EMBL/GenBank/DDBJ databases">
        <title>Complete genome sequence of a multi-drug resistant Klebsiella pneumoniae.</title>
        <authorList>
            <person name="Hua X."/>
            <person name="Chen Q."/>
            <person name="Li X."/>
            <person name="Feng Y."/>
            <person name="Ruan Z."/>
            <person name="Yu Y."/>
        </authorList>
    </citation>
    <scope>NUCLEOTIDE SEQUENCE [LARGE SCALE GENOMIC DNA]</scope>
    <source>
        <strain evidence="15">5.12</strain>
    </source>
</reference>
<evidence type="ECO:0000256" key="12">
    <source>
        <dbReference type="SAM" id="SignalP"/>
    </source>
</evidence>
<evidence type="ECO:0000256" key="3">
    <source>
        <dbReference type="ARBA" id="ARBA00022559"/>
    </source>
</evidence>
<dbReference type="GO" id="GO:0045454">
    <property type="term" value="P:cell redox homeostasis"/>
    <property type="evidence" value="ECO:0007669"/>
    <property type="project" value="TreeGrafter"/>
</dbReference>
<evidence type="ECO:0000256" key="5">
    <source>
        <dbReference type="ARBA" id="ARBA00023002"/>
    </source>
</evidence>
<dbReference type="AlphaFoldDB" id="A0A6M4MG20"/>
<dbReference type="EMBL" id="CP052766">
    <property type="protein sequence ID" value="QJR81146.1"/>
    <property type="molecule type" value="Genomic_DNA"/>
</dbReference>
<keyword evidence="3" id="KW-0575">Peroxidase</keyword>
<evidence type="ECO:0000256" key="10">
    <source>
        <dbReference type="ARBA" id="ARBA00042639"/>
    </source>
</evidence>
<organism evidence="14 15">
    <name type="scientific">Alteromonas pelagimontana</name>
    <dbReference type="NCBI Taxonomy" id="1858656"/>
    <lineage>
        <taxon>Bacteria</taxon>
        <taxon>Pseudomonadati</taxon>
        <taxon>Pseudomonadota</taxon>
        <taxon>Gammaproteobacteria</taxon>
        <taxon>Alteromonadales</taxon>
        <taxon>Alteromonadaceae</taxon>
        <taxon>Alteromonas/Salinimonas group</taxon>
        <taxon>Alteromonas</taxon>
    </lineage>
</organism>
<dbReference type="GO" id="GO:0005737">
    <property type="term" value="C:cytoplasm"/>
    <property type="evidence" value="ECO:0007669"/>
    <property type="project" value="TreeGrafter"/>
</dbReference>
<dbReference type="PANTHER" id="PTHR42801">
    <property type="entry name" value="THIOREDOXIN-DEPENDENT PEROXIDE REDUCTASE"/>
    <property type="match status" value="1"/>
</dbReference>
<dbReference type="InterPro" id="IPR036249">
    <property type="entry name" value="Thioredoxin-like_sf"/>
</dbReference>
<evidence type="ECO:0000256" key="7">
    <source>
        <dbReference type="ARBA" id="ARBA00023284"/>
    </source>
</evidence>
<dbReference type="GO" id="GO:0034599">
    <property type="term" value="P:cellular response to oxidative stress"/>
    <property type="evidence" value="ECO:0007669"/>
    <property type="project" value="TreeGrafter"/>
</dbReference>
<dbReference type="InterPro" id="IPR000866">
    <property type="entry name" value="AhpC/TSA"/>
</dbReference>